<organism evidence="2 3">
    <name type="scientific">Nocardiopsis endophytica</name>
    <dbReference type="NCBI Taxonomy" id="3018445"/>
    <lineage>
        <taxon>Bacteria</taxon>
        <taxon>Bacillati</taxon>
        <taxon>Actinomycetota</taxon>
        <taxon>Actinomycetes</taxon>
        <taxon>Streptosporangiales</taxon>
        <taxon>Nocardiopsidaceae</taxon>
        <taxon>Nocardiopsis</taxon>
    </lineage>
</organism>
<evidence type="ECO:0000313" key="2">
    <source>
        <dbReference type="EMBL" id="MDA2809815.1"/>
    </source>
</evidence>
<evidence type="ECO:0000313" key="3">
    <source>
        <dbReference type="Proteomes" id="UP001527866"/>
    </source>
</evidence>
<comment type="caution">
    <text evidence="2">The sequence shown here is derived from an EMBL/GenBank/DDBJ whole genome shotgun (WGS) entry which is preliminary data.</text>
</comment>
<accession>A0ABT4TYP6</accession>
<name>A0ABT4TYP6_9ACTN</name>
<proteinExistence type="predicted"/>
<feature type="transmembrane region" description="Helical" evidence="1">
    <location>
        <begin position="54"/>
        <end position="74"/>
    </location>
</feature>
<evidence type="ECO:0008006" key="4">
    <source>
        <dbReference type="Google" id="ProtNLM"/>
    </source>
</evidence>
<keyword evidence="1" id="KW-0472">Membrane</keyword>
<dbReference type="EMBL" id="JAQFWQ010000007">
    <property type="protein sequence ID" value="MDA2809815.1"/>
    <property type="molecule type" value="Genomic_DNA"/>
</dbReference>
<dbReference type="Proteomes" id="UP001527866">
    <property type="component" value="Unassembled WGS sequence"/>
</dbReference>
<gene>
    <name evidence="2" type="ORF">O4J56_04115</name>
</gene>
<protein>
    <recommendedName>
        <fullName evidence="4">Integral membrane protein</fullName>
    </recommendedName>
</protein>
<feature type="transmembrane region" description="Helical" evidence="1">
    <location>
        <begin position="86"/>
        <end position="108"/>
    </location>
</feature>
<reference evidence="2 3" key="1">
    <citation type="submission" date="2023-01" db="EMBL/GenBank/DDBJ databases">
        <title>Draft genome sequence of Nocardiopsis sp. RSe5-2 isolated from halophytes.</title>
        <authorList>
            <person name="Duangmal K."/>
            <person name="Chantavorakit T."/>
        </authorList>
    </citation>
    <scope>NUCLEOTIDE SEQUENCE [LARGE SCALE GENOMIC DNA]</scope>
    <source>
        <strain evidence="2 3">RSe5-2</strain>
    </source>
</reference>
<sequence length="142" mass="14030">MASNTARSPIASGASGHAGTPAVRLALRVDALACAATGALLAAASPWLTGLLGYPVPFLAGVGLFLVAFAGFLARLAARDRVAPSAVRFVVAFNAAWIIASALLALSGAMGPTLLGAAAVALQAAALAPITVAEALTLRRAR</sequence>
<feature type="transmembrane region" description="Helical" evidence="1">
    <location>
        <begin position="114"/>
        <end position="136"/>
    </location>
</feature>
<keyword evidence="3" id="KW-1185">Reference proteome</keyword>
<keyword evidence="1" id="KW-1133">Transmembrane helix</keyword>
<feature type="transmembrane region" description="Helical" evidence="1">
    <location>
        <begin position="25"/>
        <end position="48"/>
    </location>
</feature>
<evidence type="ECO:0000256" key="1">
    <source>
        <dbReference type="SAM" id="Phobius"/>
    </source>
</evidence>
<keyword evidence="1" id="KW-0812">Transmembrane</keyword>
<dbReference type="RefSeq" id="WP_270683720.1">
    <property type="nucleotide sequence ID" value="NZ_JAQFWQ010000007.1"/>
</dbReference>